<dbReference type="AlphaFoldDB" id="M7W5J4"/>
<name>M7W5J4_ENTHI</name>
<dbReference type="VEuPathDB" id="AmoebaDB:KM1_185570"/>
<proteinExistence type="predicted"/>
<protein>
    <submittedName>
        <fullName evidence="1">Uncharacterized protein</fullName>
    </submittedName>
</protein>
<accession>M7W5J4</accession>
<evidence type="ECO:0000313" key="2">
    <source>
        <dbReference type="Proteomes" id="UP000030780"/>
    </source>
</evidence>
<evidence type="ECO:0000313" key="1">
    <source>
        <dbReference type="EMBL" id="EMS15502.1"/>
    </source>
</evidence>
<reference evidence="1 2" key="1">
    <citation type="submission" date="2013-01" db="EMBL/GenBank/DDBJ databases">
        <authorList>
            <person name="Inman J."/>
            <person name="Zafar N."/>
            <person name="Lorenzi H."/>
            <person name="Caler E."/>
        </authorList>
    </citation>
    <scope>NUCLEOTIDE SEQUENCE [LARGE SCALE GENOMIC DNA]</scope>
    <source>
        <strain evidence="1 2">HM-3:IMSS</strain>
    </source>
</reference>
<sequence>MIETNTEYNVKEFYKDYFFLGEERKFIEMFSKTAAFDQFVLETEQKYKSEGIKLKRKPSLLSWFNKEELIDVDNATLITPTKENQQLFNLL</sequence>
<dbReference type="Proteomes" id="UP000030780">
    <property type="component" value="Unassembled WGS sequence"/>
</dbReference>
<organism evidence="1 2">
    <name type="scientific">Entamoeba histolytica HM-3:IMSS</name>
    <dbReference type="NCBI Taxonomy" id="885315"/>
    <lineage>
        <taxon>Eukaryota</taxon>
        <taxon>Amoebozoa</taxon>
        <taxon>Evosea</taxon>
        <taxon>Archamoebae</taxon>
        <taxon>Mastigamoebida</taxon>
        <taxon>Entamoebidae</taxon>
        <taxon>Entamoeba</taxon>
    </lineage>
</organism>
<dbReference type="EMBL" id="KB637673">
    <property type="protein sequence ID" value="EMS15502.1"/>
    <property type="molecule type" value="Genomic_DNA"/>
</dbReference>
<gene>
    <name evidence="1" type="ORF">KM1_185570</name>
</gene>